<keyword evidence="2" id="KW-1185">Reference proteome</keyword>
<organism evidence="1 2">
    <name type="scientific">Avena sativa</name>
    <name type="common">Oat</name>
    <dbReference type="NCBI Taxonomy" id="4498"/>
    <lineage>
        <taxon>Eukaryota</taxon>
        <taxon>Viridiplantae</taxon>
        <taxon>Streptophyta</taxon>
        <taxon>Embryophyta</taxon>
        <taxon>Tracheophyta</taxon>
        <taxon>Spermatophyta</taxon>
        <taxon>Magnoliopsida</taxon>
        <taxon>Liliopsida</taxon>
        <taxon>Poales</taxon>
        <taxon>Poaceae</taxon>
        <taxon>BOP clade</taxon>
        <taxon>Pooideae</taxon>
        <taxon>Poodae</taxon>
        <taxon>Poeae</taxon>
        <taxon>Poeae Chloroplast Group 1 (Aveneae type)</taxon>
        <taxon>Aveninae</taxon>
        <taxon>Avena</taxon>
    </lineage>
</organism>
<accession>A0ACD5W3P5</accession>
<sequence>MLLGTRKRGHVAAAAASPPLLDEHCLGSYARPGHSATAAAAADPPLLDEHCLESYARPGHSAAAGDGLGAALLDALGLGSFARLDLPVPPDGLDLTAAVKPSSGCIIVSMGGDSITACPVDLVAALSLPLGKLELAAEDAALFSSAEAIAAVRMFVHDRLLLGGTGDGQVLPEEIVTSLQLVEDGKAYAVDWGLFVWAFLRSDVLIGKRRGCSQYLLRLMKCQRPDLFSEVDGRPLGKRREDQEYGNHANANVGPRLCSFRASRLEVVAHVSNLENLSSSGERTLAHTLAEIQQMREKMKEKDNQIKSITEDTKKELQAKSTKLKKLEHDEMLMLGTLHGCKRMFQESSAAFLEYRKMCEGSGVSSLDVVAAEKNQVHWMQQERDAHEIINGIEKHWLSKFSACDTKITVMLTKLADINKEVQRLKDSGSIQDLNMVPLL</sequence>
<dbReference type="Proteomes" id="UP001732700">
    <property type="component" value="Chromosome 3D"/>
</dbReference>
<dbReference type="EnsemblPlants" id="AVESA.00010b.r2.3DG0548810.1">
    <property type="protein sequence ID" value="AVESA.00010b.r2.3DG0548810.1.CDS.1"/>
    <property type="gene ID" value="AVESA.00010b.r2.3DG0548810"/>
</dbReference>
<evidence type="ECO:0000313" key="2">
    <source>
        <dbReference type="Proteomes" id="UP001732700"/>
    </source>
</evidence>
<protein>
    <submittedName>
        <fullName evidence="1">Uncharacterized protein</fullName>
    </submittedName>
</protein>
<evidence type="ECO:0000313" key="1">
    <source>
        <dbReference type="EnsemblPlants" id="AVESA.00010b.r2.3DG0548810.1.CDS.1"/>
    </source>
</evidence>
<name>A0ACD5W3P5_AVESA</name>
<proteinExistence type="predicted"/>
<reference evidence="1" key="2">
    <citation type="submission" date="2025-09" db="UniProtKB">
        <authorList>
            <consortium name="EnsemblPlants"/>
        </authorList>
    </citation>
    <scope>IDENTIFICATION</scope>
</reference>
<reference evidence="1" key="1">
    <citation type="submission" date="2021-05" db="EMBL/GenBank/DDBJ databases">
        <authorList>
            <person name="Scholz U."/>
            <person name="Mascher M."/>
            <person name="Fiebig A."/>
        </authorList>
    </citation>
    <scope>NUCLEOTIDE SEQUENCE [LARGE SCALE GENOMIC DNA]</scope>
</reference>